<proteinExistence type="inferred from homology"/>
<dbReference type="InterPro" id="IPR051535">
    <property type="entry name" value="Siderophore_ABC-ATPase"/>
</dbReference>
<evidence type="ECO:0000256" key="8">
    <source>
        <dbReference type="ARBA" id="ARBA00023004"/>
    </source>
</evidence>
<keyword evidence="3" id="KW-0813">Transport</keyword>
<dbReference type="CDD" id="cd03214">
    <property type="entry name" value="ABC_Iron-Siderophores_B12_Hemin"/>
    <property type="match status" value="1"/>
</dbReference>
<keyword evidence="10" id="KW-0472">Membrane</keyword>
<sequence>MKLDLQNVKAGYGKLTILHDISVNFVPGEVTALIGQNGCGKSTLLKTIMGFLDLQRGSITLDGRDIRSFHRKKLAQLVSYLPQESYCPDYLTLGQLIELSSYARNSLFSGPSDEDRQYFHEVLEIVGLGDKAHLPVNSLSGGQKQRAWLALVLAQKTDMILLDEPVNHLDVKYQYAILKLVRDLSCELKKTIIVVLHDINLATYFADYVVMLKAGKIHAHGRTQEVVTETNLQQVFGIPAELFIHNGHIICQPYPASAQSVHHMEE</sequence>
<dbReference type="InterPro" id="IPR003439">
    <property type="entry name" value="ABC_transporter-like_ATP-bd"/>
</dbReference>
<protein>
    <submittedName>
        <fullName evidence="12">Iron complex transport system ATP-binding protein</fullName>
        <ecNumber evidence="12">3.6.3.34</ecNumber>
    </submittedName>
</protein>
<evidence type="ECO:0000256" key="10">
    <source>
        <dbReference type="ARBA" id="ARBA00023136"/>
    </source>
</evidence>
<evidence type="ECO:0000256" key="2">
    <source>
        <dbReference type="ARBA" id="ARBA00005417"/>
    </source>
</evidence>
<keyword evidence="7 12" id="KW-0067">ATP-binding</keyword>
<keyword evidence="4" id="KW-1003">Cell membrane</keyword>
<accession>A0A1U9MHU4</accession>
<evidence type="ECO:0000256" key="9">
    <source>
        <dbReference type="ARBA" id="ARBA00023065"/>
    </source>
</evidence>
<dbReference type="InterPro" id="IPR017871">
    <property type="entry name" value="ABC_transporter-like_CS"/>
</dbReference>
<dbReference type="GO" id="GO:0006826">
    <property type="term" value="P:iron ion transport"/>
    <property type="evidence" value="ECO:0007669"/>
    <property type="project" value="UniProtKB-KW"/>
</dbReference>
<evidence type="ECO:0000256" key="4">
    <source>
        <dbReference type="ARBA" id="ARBA00022475"/>
    </source>
</evidence>
<dbReference type="PROSITE" id="PS00211">
    <property type="entry name" value="ABC_TRANSPORTER_1"/>
    <property type="match status" value="1"/>
</dbReference>
<dbReference type="GO" id="GO:0016887">
    <property type="term" value="F:ATP hydrolysis activity"/>
    <property type="evidence" value="ECO:0007669"/>
    <property type="project" value="InterPro"/>
</dbReference>
<dbReference type="EC" id="3.6.3.34" evidence="12"/>
<keyword evidence="12" id="KW-0378">Hydrolase</keyword>
<evidence type="ECO:0000256" key="5">
    <source>
        <dbReference type="ARBA" id="ARBA00022496"/>
    </source>
</evidence>
<dbReference type="Gene3D" id="3.40.50.300">
    <property type="entry name" value="P-loop containing nucleotide triphosphate hydrolases"/>
    <property type="match status" value="1"/>
</dbReference>
<dbReference type="SMART" id="SM00382">
    <property type="entry name" value="AAA"/>
    <property type="match status" value="1"/>
</dbReference>
<dbReference type="GO" id="GO:0005524">
    <property type="term" value="F:ATP binding"/>
    <property type="evidence" value="ECO:0007669"/>
    <property type="project" value="UniProtKB-KW"/>
</dbReference>
<evidence type="ECO:0000259" key="11">
    <source>
        <dbReference type="PROSITE" id="PS50893"/>
    </source>
</evidence>
<keyword evidence="13" id="KW-1185">Reference proteome</keyword>
<dbReference type="EMBL" id="CP015625">
    <property type="protein sequence ID" value="AQT47289.1"/>
    <property type="molecule type" value="Genomic_DNA"/>
</dbReference>
<keyword evidence="8" id="KW-0408">Iron</keyword>
<gene>
    <name evidence="12" type="ORF">BBC0122_011730</name>
</gene>
<dbReference type="SUPFAM" id="SSF52540">
    <property type="entry name" value="P-loop containing nucleoside triphosphate hydrolases"/>
    <property type="match status" value="1"/>
</dbReference>
<comment type="similarity">
    <text evidence="2">Belongs to the ABC transporter superfamily.</text>
</comment>
<organism evidence="12 13">
    <name type="scientific">Bartonella choladocola</name>
    <dbReference type="NCBI Taxonomy" id="2750995"/>
    <lineage>
        <taxon>Bacteria</taxon>
        <taxon>Pseudomonadati</taxon>
        <taxon>Pseudomonadota</taxon>
        <taxon>Alphaproteobacteria</taxon>
        <taxon>Hyphomicrobiales</taxon>
        <taxon>Bartonellaceae</taxon>
        <taxon>Bartonella</taxon>
    </lineage>
</organism>
<dbReference type="PROSITE" id="PS50893">
    <property type="entry name" value="ABC_TRANSPORTER_2"/>
    <property type="match status" value="1"/>
</dbReference>
<evidence type="ECO:0000256" key="6">
    <source>
        <dbReference type="ARBA" id="ARBA00022741"/>
    </source>
</evidence>
<dbReference type="AlphaFoldDB" id="A0A1U9MHU4"/>
<dbReference type="PANTHER" id="PTHR42771:SF2">
    <property type="entry name" value="IRON(3+)-HYDROXAMATE IMPORT ATP-BINDING PROTEIN FHUC"/>
    <property type="match status" value="1"/>
</dbReference>
<evidence type="ECO:0000256" key="3">
    <source>
        <dbReference type="ARBA" id="ARBA00022448"/>
    </source>
</evidence>
<dbReference type="InterPro" id="IPR027417">
    <property type="entry name" value="P-loop_NTPase"/>
</dbReference>
<dbReference type="FunFam" id="3.40.50.300:FF:000134">
    <property type="entry name" value="Iron-enterobactin ABC transporter ATP-binding protein"/>
    <property type="match status" value="1"/>
</dbReference>
<evidence type="ECO:0000313" key="12">
    <source>
        <dbReference type="EMBL" id="AQT47289.1"/>
    </source>
</evidence>
<evidence type="ECO:0000256" key="7">
    <source>
        <dbReference type="ARBA" id="ARBA00022840"/>
    </source>
</evidence>
<keyword evidence="9" id="KW-0406">Ion transport</keyword>
<dbReference type="Pfam" id="PF00005">
    <property type="entry name" value="ABC_tran"/>
    <property type="match status" value="1"/>
</dbReference>
<dbReference type="GO" id="GO:0005886">
    <property type="term" value="C:plasma membrane"/>
    <property type="evidence" value="ECO:0007669"/>
    <property type="project" value="UniProtKB-SubCell"/>
</dbReference>
<comment type="subcellular location">
    <subcellularLocation>
        <location evidence="1">Cell membrane</location>
        <topology evidence="1">Peripheral membrane protein</topology>
    </subcellularLocation>
</comment>
<dbReference type="OrthoDB" id="9805601at2"/>
<dbReference type="InterPro" id="IPR003593">
    <property type="entry name" value="AAA+_ATPase"/>
</dbReference>
<evidence type="ECO:0000313" key="13">
    <source>
        <dbReference type="Proteomes" id="UP000189632"/>
    </source>
</evidence>
<dbReference type="RefSeq" id="WP_077992177.1">
    <property type="nucleotide sequence ID" value="NZ_CP015625.1"/>
</dbReference>
<keyword evidence="5" id="KW-0410">Iron transport</keyword>
<dbReference type="PANTHER" id="PTHR42771">
    <property type="entry name" value="IRON(3+)-HYDROXAMATE IMPORT ATP-BINDING PROTEIN FHUC"/>
    <property type="match status" value="1"/>
</dbReference>
<dbReference type="KEGG" id="bapi:BBC0122_011730"/>
<feature type="domain" description="ABC transporter" evidence="11">
    <location>
        <begin position="3"/>
        <end position="239"/>
    </location>
</feature>
<reference evidence="12 13" key="1">
    <citation type="submission" date="2016-11" db="EMBL/GenBank/DDBJ databases">
        <title>Comparative genomics of Bartonella apis.</title>
        <authorList>
            <person name="Engel P."/>
        </authorList>
    </citation>
    <scope>NUCLEOTIDE SEQUENCE [LARGE SCALE GENOMIC DNA]</scope>
    <source>
        <strain evidence="12 13">BBC0122</strain>
    </source>
</reference>
<dbReference type="Proteomes" id="UP000189632">
    <property type="component" value="Chromosome"/>
</dbReference>
<name>A0A1U9MHU4_9HYPH</name>
<keyword evidence="6" id="KW-0547">Nucleotide-binding</keyword>
<evidence type="ECO:0000256" key="1">
    <source>
        <dbReference type="ARBA" id="ARBA00004202"/>
    </source>
</evidence>
<dbReference type="STRING" id="1686310.BBC0244_012030"/>